<evidence type="ECO:0000256" key="1">
    <source>
        <dbReference type="SAM" id="SignalP"/>
    </source>
</evidence>
<dbReference type="Proteomes" id="UP001224775">
    <property type="component" value="Unassembled WGS sequence"/>
</dbReference>
<sequence length="60" mass="6363">MKLHLFVSTAAVLFSAFSGSAAAASIRGRFCSQVWQPVCGWDGKTYSNKCKADNAHAVVA</sequence>
<feature type="signal peptide" evidence="1">
    <location>
        <begin position="1"/>
        <end position="23"/>
    </location>
</feature>
<keyword evidence="4" id="KW-1185">Reference proteome</keyword>
<dbReference type="InterPro" id="IPR036058">
    <property type="entry name" value="Kazal_dom_sf"/>
</dbReference>
<dbReference type="CDD" id="cd00104">
    <property type="entry name" value="KAZAL_FS"/>
    <property type="match status" value="1"/>
</dbReference>
<protein>
    <recommendedName>
        <fullName evidence="2">Kazal-like domain-containing protein</fullName>
    </recommendedName>
</protein>
<dbReference type="EMBL" id="JATAAI010000019">
    <property type="protein sequence ID" value="KAK1738810.1"/>
    <property type="molecule type" value="Genomic_DNA"/>
</dbReference>
<reference evidence="3" key="1">
    <citation type="submission" date="2023-06" db="EMBL/GenBank/DDBJ databases">
        <title>Survivors Of The Sea: Transcriptome response of Skeletonema marinoi to long-term dormancy.</title>
        <authorList>
            <person name="Pinder M.I.M."/>
            <person name="Kourtchenko O."/>
            <person name="Robertson E.K."/>
            <person name="Larsson T."/>
            <person name="Maumus F."/>
            <person name="Osuna-Cruz C.M."/>
            <person name="Vancaester E."/>
            <person name="Stenow R."/>
            <person name="Vandepoele K."/>
            <person name="Ploug H."/>
            <person name="Bruchert V."/>
            <person name="Godhe A."/>
            <person name="Topel M."/>
        </authorList>
    </citation>
    <scope>NUCLEOTIDE SEQUENCE</scope>
    <source>
        <strain evidence="3">R05AC</strain>
    </source>
</reference>
<gene>
    <name evidence="3" type="ORF">QTG54_010126</name>
</gene>
<evidence type="ECO:0000259" key="2">
    <source>
        <dbReference type="PROSITE" id="PS51465"/>
    </source>
</evidence>
<comment type="caution">
    <text evidence="3">The sequence shown here is derived from an EMBL/GenBank/DDBJ whole genome shotgun (WGS) entry which is preliminary data.</text>
</comment>
<organism evidence="3 4">
    <name type="scientific">Skeletonema marinoi</name>
    <dbReference type="NCBI Taxonomy" id="267567"/>
    <lineage>
        <taxon>Eukaryota</taxon>
        <taxon>Sar</taxon>
        <taxon>Stramenopiles</taxon>
        <taxon>Ochrophyta</taxon>
        <taxon>Bacillariophyta</taxon>
        <taxon>Coscinodiscophyceae</taxon>
        <taxon>Thalassiosirophycidae</taxon>
        <taxon>Thalassiosirales</taxon>
        <taxon>Skeletonemataceae</taxon>
        <taxon>Skeletonema</taxon>
        <taxon>Skeletonema marinoi-dohrnii complex</taxon>
    </lineage>
</organism>
<feature type="chain" id="PRO_5042199010" description="Kazal-like domain-containing protein" evidence="1">
    <location>
        <begin position="24"/>
        <end position="60"/>
    </location>
</feature>
<feature type="domain" description="Kazal-like" evidence="2">
    <location>
        <begin position="31"/>
        <end position="60"/>
    </location>
</feature>
<dbReference type="SUPFAM" id="SSF100895">
    <property type="entry name" value="Kazal-type serine protease inhibitors"/>
    <property type="match status" value="1"/>
</dbReference>
<proteinExistence type="predicted"/>
<accession>A0AAD9DAM5</accession>
<dbReference type="Gene3D" id="3.30.60.30">
    <property type="match status" value="1"/>
</dbReference>
<evidence type="ECO:0000313" key="3">
    <source>
        <dbReference type="EMBL" id="KAK1738810.1"/>
    </source>
</evidence>
<dbReference type="Pfam" id="PF00050">
    <property type="entry name" value="Kazal_1"/>
    <property type="match status" value="1"/>
</dbReference>
<dbReference type="PROSITE" id="PS51465">
    <property type="entry name" value="KAZAL_2"/>
    <property type="match status" value="1"/>
</dbReference>
<dbReference type="AlphaFoldDB" id="A0AAD9DAM5"/>
<dbReference type="InterPro" id="IPR002350">
    <property type="entry name" value="Kazal_dom"/>
</dbReference>
<name>A0AAD9DAM5_9STRA</name>
<evidence type="ECO:0000313" key="4">
    <source>
        <dbReference type="Proteomes" id="UP001224775"/>
    </source>
</evidence>
<keyword evidence="1" id="KW-0732">Signal</keyword>